<dbReference type="EMBL" id="CAKXAJ010024914">
    <property type="protein sequence ID" value="CAH2232664.1"/>
    <property type="molecule type" value="Genomic_DNA"/>
</dbReference>
<gene>
    <name evidence="1" type="primary">jg5289</name>
    <name evidence="1" type="ORF">PAEG_LOCUS10884</name>
</gene>
<sequence length="102" mass="11313">MSPFRRFDPNVLCSTGYVPYPLPLLLQNLLSLAMLLVNRSVPQGKVSTSHGPSRAPESDKKPEIKKFLALPEINPGPHLENGKAHNFTSEVVNNSMKLKHIL</sequence>
<evidence type="ECO:0000313" key="1">
    <source>
        <dbReference type="EMBL" id="CAH2232664.1"/>
    </source>
</evidence>
<protein>
    <submittedName>
        <fullName evidence="1">Jg5289 protein</fullName>
    </submittedName>
</protein>
<comment type="caution">
    <text evidence="1">The sequence shown here is derived from an EMBL/GenBank/DDBJ whole genome shotgun (WGS) entry which is preliminary data.</text>
</comment>
<evidence type="ECO:0000313" key="2">
    <source>
        <dbReference type="Proteomes" id="UP000838756"/>
    </source>
</evidence>
<accession>A0A8S4RCT3</accession>
<name>A0A8S4RCT3_9NEOP</name>
<reference evidence="1" key="1">
    <citation type="submission" date="2022-03" db="EMBL/GenBank/DDBJ databases">
        <authorList>
            <person name="Lindestad O."/>
        </authorList>
    </citation>
    <scope>NUCLEOTIDE SEQUENCE</scope>
</reference>
<dbReference type="AlphaFoldDB" id="A0A8S4RCT3"/>
<dbReference type="Proteomes" id="UP000838756">
    <property type="component" value="Unassembled WGS sequence"/>
</dbReference>
<proteinExistence type="predicted"/>
<keyword evidence="2" id="KW-1185">Reference proteome</keyword>
<organism evidence="1 2">
    <name type="scientific">Pararge aegeria aegeria</name>
    <dbReference type="NCBI Taxonomy" id="348720"/>
    <lineage>
        <taxon>Eukaryota</taxon>
        <taxon>Metazoa</taxon>
        <taxon>Ecdysozoa</taxon>
        <taxon>Arthropoda</taxon>
        <taxon>Hexapoda</taxon>
        <taxon>Insecta</taxon>
        <taxon>Pterygota</taxon>
        <taxon>Neoptera</taxon>
        <taxon>Endopterygota</taxon>
        <taxon>Lepidoptera</taxon>
        <taxon>Glossata</taxon>
        <taxon>Ditrysia</taxon>
        <taxon>Papilionoidea</taxon>
        <taxon>Nymphalidae</taxon>
        <taxon>Satyrinae</taxon>
        <taxon>Satyrini</taxon>
        <taxon>Parargina</taxon>
        <taxon>Pararge</taxon>
    </lineage>
</organism>